<feature type="chain" id="PRO_5046714705" evidence="2">
    <location>
        <begin position="23"/>
        <end position="456"/>
    </location>
</feature>
<dbReference type="SUPFAM" id="SSF160387">
    <property type="entry name" value="NosL/MerB-like"/>
    <property type="match status" value="1"/>
</dbReference>
<feature type="region of interest" description="Disordered" evidence="1">
    <location>
        <begin position="265"/>
        <end position="379"/>
    </location>
</feature>
<keyword evidence="5" id="KW-1185">Reference proteome</keyword>
<dbReference type="InterPro" id="IPR015168">
    <property type="entry name" value="SsuA/THI5"/>
</dbReference>
<sequence>MKRAIAALLAATTTTAGCSASAAGTEVEIVIGYQSKTINTVTAGTLLRKLGFFEKRLADLSARTGTKYTVTWQDYATGAPITAEMIAGKVDIGSMGDFPLLINGSRTQDKGDEGTRMVSVTGYSATGGLNMVVVPPDSPAKTLADLKGTTVSASVGSAGHGTLVRALQRAGVEDVTVENQQPSIGASALQAGSVSALAQFVAWPGMLVHGKQARLLYDGSALGIPTLHGVVVRKPFATEHPDLLTEFLRAQLDATEYLHADPLAAAERGRRDRARPRGRVPLQRTERHLHVRPRHQTPSAPGPPRGRPAAGAHRRHQAARRRRLHRRHRGERDRRPRRRRHHQPGPHHRPRRGLRRRRRRPGHGERAVARGRGRDAPAATPTCLLKNINAAGGEVRAAYVPDAETGTRWFADHAVWVRDGADFLAFTTADGARRHTAAHPGAQVLDYAAALKAAGR</sequence>
<evidence type="ECO:0000256" key="2">
    <source>
        <dbReference type="SAM" id="SignalP"/>
    </source>
</evidence>
<gene>
    <name evidence="4" type="ORF">ACFQV2_13955</name>
</gene>
<dbReference type="SUPFAM" id="SSF53850">
    <property type="entry name" value="Periplasmic binding protein-like II"/>
    <property type="match status" value="1"/>
</dbReference>
<dbReference type="Proteomes" id="UP001596512">
    <property type="component" value="Unassembled WGS sequence"/>
</dbReference>
<reference evidence="5" key="1">
    <citation type="journal article" date="2019" name="Int. J. Syst. Evol. Microbiol.">
        <title>The Global Catalogue of Microorganisms (GCM) 10K type strain sequencing project: providing services to taxonomists for standard genome sequencing and annotation.</title>
        <authorList>
            <consortium name="The Broad Institute Genomics Platform"/>
            <consortium name="The Broad Institute Genome Sequencing Center for Infectious Disease"/>
            <person name="Wu L."/>
            <person name="Ma J."/>
        </authorList>
    </citation>
    <scope>NUCLEOTIDE SEQUENCE [LARGE SCALE GENOMIC DNA]</scope>
    <source>
        <strain evidence="5">JCM 17695</strain>
    </source>
</reference>
<dbReference type="PROSITE" id="PS51257">
    <property type="entry name" value="PROKAR_LIPOPROTEIN"/>
    <property type="match status" value="1"/>
</dbReference>
<dbReference type="PANTHER" id="PTHR30024:SF45">
    <property type="entry name" value="ABC TRANSPORTER SUBSTRATE-BINDING PROTEIN"/>
    <property type="match status" value="1"/>
</dbReference>
<name>A0ABW2TNE2_9PSEU</name>
<feature type="domain" description="SsuA/THI5-like" evidence="3">
    <location>
        <begin position="109"/>
        <end position="264"/>
    </location>
</feature>
<keyword evidence="2" id="KW-0732">Signal</keyword>
<dbReference type="PANTHER" id="PTHR30024">
    <property type="entry name" value="ALIPHATIC SULFONATES-BINDING PROTEIN-RELATED"/>
    <property type="match status" value="1"/>
</dbReference>
<feature type="compositionally biased region" description="Basic residues" evidence="1">
    <location>
        <begin position="312"/>
        <end position="361"/>
    </location>
</feature>
<protein>
    <submittedName>
        <fullName evidence="4">ABC transporter substrate-binding protein</fullName>
    </submittedName>
</protein>
<evidence type="ECO:0000313" key="5">
    <source>
        <dbReference type="Proteomes" id="UP001596512"/>
    </source>
</evidence>
<comment type="caution">
    <text evidence="4">The sequence shown here is derived from an EMBL/GenBank/DDBJ whole genome shotgun (WGS) entry which is preliminary data.</text>
</comment>
<dbReference type="Gene3D" id="3.40.190.10">
    <property type="entry name" value="Periplasmic binding protein-like II"/>
    <property type="match status" value="2"/>
</dbReference>
<feature type="signal peptide" evidence="2">
    <location>
        <begin position="1"/>
        <end position="22"/>
    </location>
</feature>
<evidence type="ECO:0000259" key="3">
    <source>
        <dbReference type="Pfam" id="PF09084"/>
    </source>
</evidence>
<proteinExistence type="predicted"/>
<accession>A0ABW2TNE2</accession>
<dbReference type="EMBL" id="JBHTEY010000004">
    <property type="protein sequence ID" value="MFC7614462.1"/>
    <property type="molecule type" value="Genomic_DNA"/>
</dbReference>
<evidence type="ECO:0000313" key="4">
    <source>
        <dbReference type="EMBL" id="MFC7614462.1"/>
    </source>
</evidence>
<feature type="compositionally biased region" description="Basic and acidic residues" evidence="1">
    <location>
        <begin position="362"/>
        <end position="375"/>
    </location>
</feature>
<dbReference type="Pfam" id="PF09084">
    <property type="entry name" value="NMT1"/>
    <property type="match status" value="1"/>
</dbReference>
<organism evidence="4 5">
    <name type="scientific">Actinokineospora soli</name>
    <dbReference type="NCBI Taxonomy" id="1048753"/>
    <lineage>
        <taxon>Bacteria</taxon>
        <taxon>Bacillati</taxon>
        <taxon>Actinomycetota</taxon>
        <taxon>Actinomycetes</taxon>
        <taxon>Pseudonocardiales</taxon>
        <taxon>Pseudonocardiaceae</taxon>
        <taxon>Actinokineospora</taxon>
    </lineage>
</organism>
<evidence type="ECO:0000256" key="1">
    <source>
        <dbReference type="SAM" id="MobiDB-lite"/>
    </source>
</evidence>